<dbReference type="EMBL" id="OA882859">
    <property type="protein sequence ID" value="CAD7277190.1"/>
    <property type="molecule type" value="Genomic_DNA"/>
</dbReference>
<evidence type="ECO:0000313" key="3">
    <source>
        <dbReference type="Proteomes" id="UP000678499"/>
    </source>
</evidence>
<feature type="signal peptide" evidence="1">
    <location>
        <begin position="1"/>
        <end position="30"/>
    </location>
</feature>
<keyword evidence="3" id="KW-1185">Reference proteome</keyword>
<dbReference type="EMBL" id="CAJPEX010000822">
    <property type="protein sequence ID" value="CAG0917342.1"/>
    <property type="molecule type" value="Genomic_DNA"/>
</dbReference>
<gene>
    <name evidence="2" type="ORF">NMOB1V02_LOCUS4927</name>
</gene>
<sequence>MELTRSARPWLCRIFAVLVVVFSAASVVRAEDIYDEEKVIESDSFLRLRKNLRSVMNSVDPEVVDAETNRELQSAFDRMFESFESQTLETLQPAELSMNEKKRRLPFGLLHRRAHEIIDNADLPPGSKALGTLHRSIHHVFSSSFSPDACYPKFAANHTGCLERAIMFFSDLLKFPHQKHYPKPSFGLGSFLLTTSKLHETSALFAVFLSNLVPKVRKEGLRRLPKAGSSPPLLPLNSAVPGVGGGGLCHTFLNEGLTPSSSSSFLLKDENYI</sequence>
<evidence type="ECO:0000313" key="2">
    <source>
        <dbReference type="EMBL" id="CAD7277190.1"/>
    </source>
</evidence>
<protein>
    <submittedName>
        <fullName evidence="2">Uncharacterized protein</fullName>
    </submittedName>
</protein>
<feature type="chain" id="PRO_5036403239" evidence="1">
    <location>
        <begin position="31"/>
        <end position="273"/>
    </location>
</feature>
<evidence type="ECO:0000256" key="1">
    <source>
        <dbReference type="SAM" id="SignalP"/>
    </source>
</evidence>
<dbReference type="Proteomes" id="UP000678499">
    <property type="component" value="Unassembled WGS sequence"/>
</dbReference>
<accession>A0A7R9GDV0</accession>
<organism evidence="2">
    <name type="scientific">Notodromas monacha</name>
    <dbReference type="NCBI Taxonomy" id="399045"/>
    <lineage>
        <taxon>Eukaryota</taxon>
        <taxon>Metazoa</taxon>
        <taxon>Ecdysozoa</taxon>
        <taxon>Arthropoda</taxon>
        <taxon>Crustacea</taxon>
        <taxon>Oligostraca</taxon>
        <taxon>Ostracoda</taxon>
        <taxon>Podocopa</taxon>
        <taxon>Podocopida</taxon>
        <taxon>Cypridocopina</taxon>
        <taxon>Cypridoidea</taxon>
        <taxon>Cyprididae</taxon>
        <taxon>Notodromas</taxon>
    </lineage>
</organism>
<reference evidence="2" key="1">
    <citation type="submission" date="2020-11" db="EMBL/GenBank/DDBJ databases">
        <authorList>
            <person name="Tran Van P."/>
        </authorList>
    </citation>
    <scope>NUCLEOTIDE SEQUENCE</scope>
</reference>
<keyword evidence="1" id="KW-0732">Signal</keyword>
<name>A0A7R9GDV0_9CRUS</name>
<dbReference type="AlphaFoldDB" id="A0A7R9GDV0"/>
<proteinExistence type="predicted"/>